<evidence type="ECO:0000256" key="1">
    <source>
        <dbReference type="ARBA" id="ARBA00004651"/>
    </source>
</evidence>
<reference evidence="13" key="1">
    <citation type="submission" date="2020-07" db="EMBL/GenBank/DDBJ databases">
        <title>Multicomponent nature underlies the extraordinary mechanical properties of spider dragline silk.</title>
        <authorList>
            <person name="Kono N."/>
            <person name="Nakamura H."/>
            <person name="Mori M."/>
            <person name="Yoshida Y."/>
            <person name="Ohtoshi R."/>
            <person name="Malay A.D."/>
            <person name="Moran D.A.P."/>
            <person name="Tomita M."/>
            <person name="Numata K."/>
            <person name="Arakawa K."/>
        </authorList>
    </citation>
    <scope>NUCLEOTIDE SEQUENCE</scope>
</reference>
<evidence type="ECO:0000256" key="5">
    <source>
        <dbReference type="ARBA" id="ARBA00022989"/>
    </source>
</evidence>
<comment type="similarity">
    <text evidence="2">Belongs to the G-protein coupled receptor 1 family.</text>
</comment>
<evidence type="ECO:0000313" key="14">
    <source>
        <dbReference type="Proteomes" id="UP000887116"/>
    </source>
</evidence>
<evidence type="ECO:0000256" key="11">
    <source>
        <dbReference type="SAM" id="Phobius"/>
    </source>
</evidence>
<keyword evidence="4 11" id="KW-0812">Transmembrane</keyword>
<feature type="transmembrane region" description="Helical" evidence="11">
    <location>
        <begin position="351"/>
        <end position="372"/>
    </location>
</feature>
<evidence type="ECO:0000256" key="9">
    <source>
        <dbReference type="ARBA" id="ARBA00023180"/>
    </source>
</evidence>
<evidence type="ECO:0000256" key="2">
    <source>
        <dbReference type="ARBA" id="ARBA00010663"/>
    </source>
</evidence>
<dbReference type="CDD" id="cd00637">
    <property type="entry name" value="7tm_classA_rhodopsin-like"/>
    <property type="match status" value="1"/>
</dbReference>
<dbReference type="Gene3D" id="1.20.1070.10">
    <property type="entry name" value="Rhodopsin 7-helix transmembrane proteins"/>
    <property type="match status" value="1"/>
</dbReference>
<evidence type="ECO:0000313" key="13">
    <source>
        <dbReference type="EMBL" id="GFQ85192.1"/>
    </source>
</evidence>
<protein>
    <submittedName>
        <fullName evidence="13">G_PROTEIN_RECEP_F1_2 domain-containing protein</fullName>
    </submittedName>
</protein>
<keyword evidence="6" id="KW-0297">G-protein coupled receptor</keyword>
<dbReference type="InterPro" id="IPR017452">
    <property type="entry name" value="GPCR_Rhodpsn_7TM"/>
</dbReference>
<dbReference type="PROSITE" id="PS50262">
    <property type="entry name" value="G_PROTEIN_RECEP_F1_2"/>
    <property type="match status" value="1"/>
</dbReference>
<feature type="domain" description="G-protein coupled receptors family 1 profile" evidence="12">
    <location>
        <begin position="110"/>
        <end position="370"/>
    </location>
</feature>
<keyword evidence="8" id="KW-0675">Receptor</keyword>
<dbReference type="OrthoDB" id="9894375at2759"/>
<evidence type="ECO:0000256" key="6">
    <source>
        <dbReference type="ARBA" id="ARBA00023040"/>
    </source>
</evidence>
<dbReference type="SUPFAM" id="SSF81321">
    <property type="entry name" value="Family A G protein-coupled receptor-like"/>
    <property type="match status" value="1"/>
</dbReference>
<keyword evidence="5 11" id="KW-1133">Transmembrane helix</keyword>
<dbReference type="GO" id="GO:0005886">
    <property type="term" value="C:plasma membrane"/>
    <property type="evidence" value="ECO:0007669"/>
    <property type="project" value="UniProtKB-SubCell"/>
</dbReference>
<keyword evidence="14" id="KW-1185">Reference proteome</keyword>
<feature type="transmembrane region" description="Helical" evidence="11">
    <location>
        <begin position="307"/>
        <end position="331"/>
    </location>
</feature>
<feature type="transmembrane region" description="Helical" evidence="11">
    <location>
        <begin position="180"/>
        <end position="202"/>
    </location>
</feature>
<evidence type="ECO:0000256" key="8">
    <source>
        <dbReference type="ARBA" id="ARBA00023170"/>
    </source>
</evidence>
<dbReference type="PRINTS" id="PR00237">
    <property type="entry name" value="GPCRRHODOPSN"/>
</dbReference>
<feature type="transmembrane region" description="Helical" evidence="11">
    <location>
        <begin position="265"/>
        <end position="286"/>
    </location>
</feature>
<proteinExistence type="inferred from homology"/>
<dbReference type="Proteomes" id="UP000887116">
    <property type="component" value="Unassembled WGS sequence"/>
</dbReference>
<keyword evidence="9" id="KW-0325">Glycoprotein</keyword>
<keyword evidence="10" id="KW-0807">Transducer</keyword>
<feature type="transmembrane region" description="Helical" evidence="11">
    <location>
        <begin position="214"/>
        <end position="235"/>
    </location>
</feature>
<evidence type="ECO:0000256" key="7">
    <source>
        <dbReference type="ARBA" id="ARBA00023136"/>
    </source>
</evidence>
<keyword evidence="7 11" id="KW-0472">Membrane</keyword>
<dbReference type="InterPro" id="IPR000276">
    <property type="entry name" value="GPCR_Rhodpsn"/>
</dbReference>
<evidence type="ECO:0000259" key="12">
    <source>
        <dbReference type="PROSITE" id="PS50262"/>
    </source>
</evidence>
<evidence type="ECO:0000256" key="10">
    <source>
        <dbReference type="ARBA" id="ARBA00023224"/>
    </source>
</evidence>
<dbReference type="PANTHER" id="PTHR24246">
    <property type="entry name" value="OLFACTORY RECEPTOR AND ADENOSINE RECEPTOR"/>
    <property type="match status" value="1"/>
</dbReference>
<evidence type="ECO:0000256" key="3">
    <source>
        <dbReference type="ARBA" id="ARBA00022475"/>
    </source>
</evidence>
<keyword evidence="3" id="KW-1003">Cell membrane</keyword>
<dbReference type="EMBL" id="BMAO01012964">
    <property type="protein sequence ID" value="GFQ85192.1"/>
    <property type="molecule type" value="Genomic_DNA"/>
</dbReference>
<evidence type="ECO:0000256" key="4">
    <source>
        <dbReference type="ARBA" id="ARBA00022692"/>
    </source>
</evidence>
<sequence length="458" mass="51419">MKDASSLWTVFNRRVRHAASKSNFRYNNVDNVDDWLAYMKSYNSVFDKEFSFRNASDFELDIDINDELDNFVMNSSTVKPIAGGGAQDLVELYKIVVPVLLAACCLSFLFNITMVCSVRCLRRKLSPTICLSLSLAMADAYASLVIGLGLFVNSLLPIVYGVQLGPMSFCFILSLEAFRLGGLVVAVLHLLALAINHYIGILRPLHYAHIVTRGTTIGGIITMWIVPVVFFLIYFSSIPNDGFQSHRCSSYDFLLYSPFRITTSVLFFCPLILMTLMYSHMFIVVRQHQKGLLQCPSSRQLHKNVKAIITTLFILGTYILGWMPAVLFFVLTCLDCTVPFTTIPLKTRVPVGIFINTMIVAKSFVDPVIYVVRMPEIKCALKAIWITRCGHLGEYSTPSHSRTDTKRLTLLTSRRKSRMSARNGSPNSKVDTPVAAKKILETCITNGIVKEVRAQERI</sequence>
<accession>A0A8X6FNI2</accession>
<comment type="subcellular location">
    <subcellularLocation>
        <location evidence="1">Cell membrane</location>
        <topology evidence="1">Multi-pass membrane protein</topology>
    </subcellularLocation>
</comment>
<dbReference type="GO" id="GO:0004930">
    <property type="term" value="F:G protein-coupled receptor activity"/>
    <property type="evidence" value="ECO:0007669"/>
    <property type="project" value="UniProtKB-KW"/>
</dbReference>
<organism evidence="13 14">
    <name type="scientific">Trichonephila clavata</name>
    <name type="common">Joro spider</name>
    <name type="synonym">Nephila clavata</name>
    <dbReference type="NCBI Taxonomy" id="2740835"/>
    <lineage>
        <taxon>Eukaryota</taxon>
        <taxon>Metazoa</taxon>
        <taxon>Ecdysozoa</taxon>
        <taxon>Arthropoda</taxon>
        <taxon>Chelicerata</taxon>
        <taxon>Arachnida</taxon>
        <taxon>Araneae</taxon>
        <taxon>Araneomorphae</taxon>
        <taxon>Entelegynae</taxon>
        <taxon>Araneoidea</taxon>
        <taxon>Nephilidae</taxon>
        <taxon>Trichonephila</taxon>
    </lineage>
</organism>
<dbReference type="AlphaFoldDB" id="A0A8X6FNI2"/>
<feature type="transmembrane region" description="Helical" evidence="11">
    <location>
        <begin position="95"/>
        <end position="121"/>
    </location>
</feature>
<gene>
    <name evidence="13" type="primary">AVEN_164941_1</name>
    <name evidence="13" type="ORF">TNCT_369671</name>
</gene>
<dbReference type="PANTHER" id="PTHR24246:SF27">
    <property type="entry name" value="ADENOSINE RECEPTOR, ISOFORM A"/>
    <property type="match status" value="1"/>
</dbReference>
<comment type="caution">
    <text evidence="13">The sequence shown here is derived from an EMBL/GenBank/DDBJ whole genome shotgun (WGS) entry which is preliminary data.</text>
</comment>
<feature type="transmembrane region" description="Helical" evidence="11">
    <location>
        <begin position="141"/>
        <end position="160"/>
    </location>
</feature>
<name>A0A8X6FNI2_TRICU</name>
<dbReference type="Pfam" id="PF00001">
    <property type="entry name" value="7tm_1"/>
    <property type="match status" value="1"/>
</dbReference>